<reference evidence="1 2" key="1">
    <citation type="submission" date="2011-03" db="EMBL/GenBank/DDBJ databases">
        <authorList>
            <person name="Weinstock G."/>
            <person name="Sodergren E."/>
            <person name="Clifton S."/>
            <person name="Fulton L."/>
            <person name="Fulton B."/>
            <person name="Courtney L."/>
            <person name="Fronick C."/>
            <person name="Harrison M."/>
            <person name="Strong C."/>
            <person name="Farmer C."/>
            <person name="Delahaunty K."/>
            <person name="Markovic C."/>
            <person name="Hall O."/>
            <person name="Minx P."/>
            <person name="Tomlinson C."/>
            <person name="Mitreva M."/>
            <person name="Hou S."/>
            <person name="Chen J."/>
            <person name="Wollam A."/>
            <person name="Pepin K.H."/>
            <person name="Johnson M."/>
            <person name="Bhonagiri V."/>
            <person name="Zhang X."/>
            <person name="Suruliraj S."/>
            <person name="Warren W."/>
            <person name="Chinwalla A."/>
            <person name="Mardis E.R."/>
            <person name="Wilson R.K."/>
        </authorList>
    </citation>
    <scope>NUCLEOTIDE SEQUENCE [LARGE SCALE GENOMIC DNA]</scope>
    <source>
        <strain evidence="1 2">YIT 11840</strain>
    </source>
</reference>
<accession>G5SM94</accession>
<dbReference type="HOGENOM" id="CLU_147994_1_0_10"/>
<evidence type="ECO:0000313" key="2">
    <source>
        <dbReference type="Proteomes" id="UP000003598"/>
    </source>
</evidence>
<dbReference type="AlphaFoldDB" id="G5SM94"/>
<sequence>MVERLFLLRQWGTVIVPYSYFKEMDMKVTVIMEKASDGYYSCFVEEDLPGFGLAGYGDTAESAKEDMMKAYEEIKEMQAEEGKEVPELEFSYKYDMQSFFNYFSFLNVTKVAELAGINASLMRQYTSGVTTAGQKQYDKIRVAVERISKELSAATF</sequence>
<dbReference type="STRING" id="762968.HMPREF9441_00468"/>
<name>G5SM94_9BACT</name>
<protein>
    <recommendedName>
        <fullName evidence="3">Pilus assembly protein HicB</fullName>
    </recommendedName>
</protein>
<dbReference type="GeneID" id="93556221"/>
<dbReference type="RefSeq" id="WP_008617397.1">
    <property type="nucleotide sequence ID" value="NZ_JH376581.1"/>
</dbReference>
<evidence type="ECO:0008006" key="3">
    <source>
        <dbReference type="Google" id="ProtNLM"/>
    </source>
</evidence>
<dbReference type="InterPro" id="IPR035069">
    <property type="entry name" value="TTHA1013/TTHA0281-like"/>
</dbReference>
<dbReference type="EMBL" id="AFFY01000005">
    <property type="protein sequence ID" value="EHH01652.1"/>
    <property type="molecule type" value="Genomic_DNA"/>
</dbReference>
<organism evidence="1 2">
    <name type="scientific">Paraprevotella clara YIT 11840</name>
    <dbReference type="NCBI Taxonomy" id="762968"/>
    <lineage>
        <taxon>Bacteria</taxon>
        <taxon>Pseudomonadati</taxon>
        <taxon>Bacteroidota</taxon>
        <taxon>Bacteroidia</taxon>
        <taxon>Bacteroidales</taxon>
        <taxon>Prevotellaceae</taxon>
        <taxon>Paraprevotella</taxon>
    </lineage>
</organism>
<dbReference type="OrthoDB" id="965427at2"/>
<evidence type="ECO:0000313" key="1">
    <source>
        <dbReference type="EMBL" id="EHH01652.1"/>
    </source>
</evidence>
<comment type="caution">
    <text evidence="1">The sequence shown here is derived from an EMBL/GenBank/DDBJ whole genome shotgun (WGS) entry which is preliminary data.</text>
</comment>
<dbReference type="PATRIC" id="fig|762968.3.peg.419"/>
<proteinExistence type="predicted"/>
<gene>
    <name evidence="1" type="ORF">HMPREF9441_00468</name>
</gene>
<dbReference type="eggNOG" id="COG1598">
    <property type="taxonomic scope" value="Bacteria"/>
</dbReference>
<dbReference type="SUPFAM" id="SSF143100">
    <property type="entry name" value="TTHA1013/TTHA0281-like"/>
    <property type="match status" value="1"/>
</dbReference>
<keyword evidence="2" id="KW-1185">Reference proteome</keyword>
<dbReference type="Proteomes" id="UP000003598">
    <property type="component" value="Unassembled WGS sequence"/>
</dbReference>